<dbReference type="PANTHER" id="PTHR19288">
    <property type="entry name" value="4-NITROPHENYLPHOSPHATASE-RELATED"/>
    <property type="match status" value="1"/>
</dbReference>
<keyword evidence="2" id="KW-1185">Reference proteome</keyword>
<dbReference type="EMBL" id="BSOP01000055">
    <property type="protein sequence ID" value="GLR54619.1"/>
    <property type="molecule type" value="Genomic_DNA"/>
</dbReference>
<gene>
    <name evidence="1" type="ORF">GCM10007923_58380</name>
</gene>
<dbReference type="NCBIfam" id="TIGR01460">
    <property type="entry name" value="HAD-SF-IIA"/>
    <property type="match status" value="1"/>
</dbReference>
<proteinExistence type="predicted"/>
<protein>
    <submittedName>
        <fullName evidence="1">Haloacid dehalogenase</fullName>
    </submittedName>
</protein>
<organism evidence="1 2">
    <name type="scientific">Shinella yambaruensis</name>
    <dbReference type="NCBI Taxonomy" id="415996"/>
    <lineage>
        <taxon>Bacteria</taxon>
        <taxon>Pseudomonadati</taxon>
        <taxon>Pseudomonadota</taxon>
        <taxon>Alphaproteobacteria</taxon>
        <taxon>Hyphomicrobiales</taxon>
        <taxon>Rhizobiaceae</taxon>
        <taxon>Shinella</taxon>
    </lineage>
</organism>
<dbReference type="RefSeq" id="WP_244769015.1">
    <property type="nucleotide sequence ID" value="NZ_BSOP01000055.1"/>
</dbReference>
<dbReference type="InterPro" id="IPR006356">
    <property type="entry name" value="HAD-SF_hydro_IIA_hyp3"/>
</dbReference>
<dbReference type="InterPro" id="IPR023214">
    <property type="entry name" value="HAD_sf"/>
</dbReference>
<accession>A0ABQ5ZSA6</accession>
<dbReference type="InterPro" id="IPR036412">
    <property type="entry name" value="HAD-like_sf"/>
</dbReference>
<dbReference type="PANTHER" id="PTHR19288:SF90">
    <property type="entry name" value="OS08G0542600 PROTEIN"/>
    <property type="match status" value="1"/>
</dbReference>
<reference evidence="2" key="1">
    <citation type="journal article" date="2019" name="Int. J. Syst. Evol. Microbiol.">
        <title>The Global Catalogue of Microorganisms (GCM) 10K type strain sequencing project: providing services to taxonomists for standard genome sequencing and annotation.</title>
        <authorList>
            <consortium name="The Broad Institute Genomics Platform"/>
            <consortium name="The Broad Institute Genome Sequencing Center for Infectious Disease"/>
            <person name="Wu L."/>
            <person name="Ma J."/>
        </authorList>
    </citation>
    <scope>NUCLEOTIDE SEQUENCE [LARGE SCALE GENOMIC DNA]</scope>
    <source>
        <strain evidence="2">NBRC 102122</strain>
    </source>
</reference>
<dbReference type="Proteomes" id="UP001156702">
    <property type="component" value="Unassembled WGS sequence"/>
</dbReference>
<dbReference type="InterPro" id="IPR006357">
    <property type="entry name" value="HAD-SF_hydro_IIA"/>
</dbReference>
<evidence type="ECO:0000313" key="1">
    <source>
        <dbReference type="EMBL" id="GLR54619.1"/>
    </source>
</evidence>
<dbReference type="Gene3D" id="3.40.50.1000">
    <property type="entry name" value="HAD superfamily/HAD-like"/>
    <property type="match status" value="2"/>
</dbReference>
<dbReference type="SUPFAM" id="SSF56784">
    <property type="entry name" value="HAD-like"/>
    <property type="match status" value="1"/>
</dbReference>
<dbReference type="NCBIfam" id="TIGR01459">
    <property type="entry name" value="HAD-SF-IIA-hyp4"/>
    <property type="match status" value="1"/>
</dbReference>
<sequence length="280" mass="29147">MSIAPKTDLAALAARYDAFLVDQFGVLRDEDGAYPGANEALLRLKALGRTVIVLSNSGRSGDYNAERLVKLGFDRAGFDRFLTSGDVAYDILSGETAGSAAGTRCLTISSGGDRNLADRLGFESVEDAALADIVIISGSEADRVPMADYRRRLAPAARRGVPCYCTNPDRHKLASGGATAPGAGSIALAYQDLGGPVRWFGKPHPAIYRQAQALLGGLAADRIVCVGDSLEHDIAGAAGAGLASCLVRTGILAESTGPELAALADRYGARPGFVMERFAA</sequence>
<name>A0ABQ5ZSA6_9HYPH</name>
<dbReference type="Pfam" id="PF13344">
    <property type="entry name" value="Hydrolase_6"/>
    <property type="match status" value="1"/>
</dbReference>
<evidence type="ECO:0000313" key="2">
    <source>
        <dbReference type="Proteomes" id="UP001156702"/>
    </source>
</evidence>
<dbReference type="Pfam" id="PF13242">
    <property type="entry name" value="Hydrolase_like"/>
    <property type="match status" value="1"/>
</dbReference>
<comment type="caution">
    <text evidence="1">The sequence shown here is derived from an EMBL/GenBank/DDBJ whole genome shotgun (WGS) entry which is preliminary data.</text>
</comment>